<dbReference type="InterPro" id="IPR050392">
    <property type="entry name" value="Collagen/C1q_domain"/>
</dbReference>
<evidence type="ECO:0000256" key="6">
    <source>
        <dbReference type="SAM" id="MobiDB-lite"/>
    </source>
</evidence>
<feature type="domain" description="C1q" evidence="8">
    <location>
        <begin position="360"/>
        <end position="493"/>
    </location>
</feature>
<dbReference type="Pfam" id="PF01391">
    <property type="entry name" value="Collagen"/>
    <property type="match status" value="3"/>
</dbReference>
<accession>A0A1S3LVG3</accession>
<dbReference type="PROSITE" id="PS50871">
    <property type="entry name" value="C1Q"/>
    <property type="match status" value="1"/>
</dbReference>
<feature type="region of interest" description="Disordered" evidence="6">
    <location>
        <begin position="70"/>
        <end position="89"/>
    </location>
</feature>
<sequence>MMTQDSKGMKTSSLLGLLLCTTISSAMHTSPTGGYNEMPPQAPTGSDDSPIPPTDLHMYPIRSDYPMPTNNQNMNARNGPMPPSDYPNPGFPMPPSTHMNMTGNWQTGELLVVEAGSEPYMSYCQTLLEVPVPPPMDQVPWFCVCSRCKASVGPKGDRGDRGLPGIPGSPGRRGLTGFRGRPGFVGRQGLKGQKGDENEKGERGLVGFTGTKGARGFKGDKGDQGLEGAQGEMGPQGEVGTCPASCESVQGRAGQPGIPGPAGARGLPGVAGPPGTTGSKGETGDMGSPGVPGTNGEKGELGAKGECNCTDGADGADGQQGIPGPKGERGELGPKGAMGLNGKKGDQGDLGMMGIPGPCSPAIQSSFTAALGTMYPPPDKPVPFTQVITNQQFHFDPIMGIYRAPVNGTYVFSYHLMVFSKVLKVGLFHNFNPIVKTTEPAQLGTASNQVVLHLVMGDRVWLQVKDNITNGMYADYESKSTFSGFLLYPDSCDLPLFRDFPPAGAPGGDEGNYSWG</sequence>
<reference evidence="10" key="1">
    <citation type="submission" date="2025-08" db="UniProtKB">
        <authorList>
            <consortium name="RefSeq"/>
        </authorList>
    </citation>
    <scope>IDENTIFICATION</scope>
</reference>
<keyword evidence="5 10" id="KW-0176">Collagen</keyword>
<feature type="compositionally biased region" description="Low complexity" evidence="6">
    <location>
        <begin position="311"/>
        <end position="320"/>
    </location>
</feature>
<dbReference type="PRINTS" id="PR00007">
    <property type="entry name" value="COMPLEMNTC1Q"/>
</dbReference>
<name>A0A1S3LVG3_SALSA</name>
<keyword evidence="4 7" id="KW-0732">Signal</keyword>
<feature type="chain" id="PRO_5010262764" evidence="7">
    <location>
        <begin position="27"/>
        <end position="516"/>
    </location>
</feature>
<evidence type="ECO:0000313" key="9">
    <source>
        <dbReference type="Proteomes" id="UP001652741"/>
    </source>
</evidence>
<dbReference type="GeneID" id="106568794"/>
<dbReference type="GO" id="GO:0005581">
    <property type="term" value="C:collagen trimer"/>
    <property type="evidence" value="ECO:0007669"/>
    <property type="project" value="UniProtKB-KW"/>
</dbReference>
<evidence type="ECO:0000256" key="5">
    <source>
        <dbReference type="ARBA" id="ARBA00023119"/>
    </source>
</evidence>
<dbReference type="Pfam" id="PF00386">
    <property type="entry name" value="C1q"/>
    <property type="match status" value="1"/>
</dbReference>
<dbReference type="OrthoDB" id="5983381at2759"/>
<evidence type="ECO:0000259" key="8">
    <source>
        <dbReference type="PROSITE" id="PS50871"/>
    </source>
</evidence>
<dbReference type="Proteomes" id="UP001652741">
    <property type="component" value="Chromosome ssa14"/>
</dbReference>
<dbReference type="InterPro" id="IPR008160">
    <property type="entry name" value="Collagen"/>
</dbReference>
<evidence type="ECO:0000256" key="3">
    <source>
        <dbReference type="ARBA" id="ARBA00022530"/>
    </source>
</evidence>
<comment type="subcellular location">
    <subcellularLocation>
        <location evidence="1">Secreted</location>
        <location evidence="1">Extracellular space</location>
        <location evidence="1">Extracellular matrix</location>
    </subcellularLocation>
</comment>
<evidence type="ECO:0000256" key="4">
    <source>
        <dbReference type="ARBA" id="ARBA00022729"/>
    </source>
</evidence>
<feature type="compositionally biased region" description="Low complexity" evidence="6">
    <location>
        <begin position="251"/>
        <end position="274"/>
    </location>
</feature>
<feature type="compositionally biased region" description="Pro residues" evidence="6">
    <location>
        <begin position="80"/>
        <end position="89"/>
    </location>
</feature>
<feature type="signal peptide" evidence="7">
    <location>
        <begin position="1"/>
        <end position="26"/>
    </location>
</feature>
<dbReference type="InterPro" id="IPR008983">
    <property type="entry name" value="Tumour_necrosis_fac-like_dom"/>
</dbReference>
<keyword evidence="2" id="KW-0964">Secreted</keyword>
<dbReference type="PANTHER" id="PTHR15427:SF52">
    <property type="entry name" value="C1Q DOMAIN-CONTAINING PROTEIN"/>
    <property type="match status" value="1"/>
</dbReference>
<evidence type="ECO:0000313" key="10">
    <source>
        <dbReference type="RefSeq" id="XP_013994932.1"/>
    </source>
</evidence>
<feature type="region of interest" description="Disordered" evidence="6">
    <location>
        <begin position="30"/>
        <end position="55"/>
    </location>
</feature>
<protein>
    <submittedName>
        <fullName evidence="10">Inner ear-specific collagen isoform X1</fullName>
    </submittedName>
</protein>
<evidence type="ECO:0000256" key="1">
    <source>
        <dbReference type="ARBA" id="ARBA00004498"/>
    </source>
</evidence>
<dbReference type="RefSeq" id="XP_013994932.1">
    <property type="nucleotide sequence ID" value="XM_014139457.2"/>
</dbReference>
<dbReference type="SMART" id="SM00110">
    <property type="entry name" value="C1Q"/>
    <property type="match status" value="1"/>
</dbReference>
<dbReference type="Gene3D" id="2.60.120.40">
    <property type="match status" value="1"/>
</dbReference>
<dbReference type="SUPFAM" id="SSF49842">
    <property type="entry name" value="TNF-like"/>
    <property type="match status" value="1"/>
</dbReference>
<feature type="region of interest" description="Disordered" evidence="6">
    <location>
        <begin position="154"/>
        <end position="347"/>
    </location>
</feature>
<dbReference type="KEGG" id="sasa:106568794"/>
<proteinExistence type="predicted"/>
<feature type="compositionally biased region" description="Basic and acidic residues" evidence="6">
    <location>
        <begin position="193"/>
        <end position="203"/>
    </location>
</feature>
<dbReference type="AlphaFoldDB" id="A0A1S3LVG3"/>
<keyword evidence="9" id="KW-1185">Reference proteome</keyword>
<organism evidence="9 10">
    <name type="scientific">Salmo salar</name>
    <name type="common">Atlantic salmon</name>
    <dbReference type="NCBI Taxonomy" id="8030"/>
    <lineage>
        <taxon>Eukaryota</taxon>
        <taxon>Metazoa</taxon>
        <taxon>Chordata</taxon>
        <taxon>Craniata</taxon>
        <taxon>Vertebrata</taxon>
        <taxon>Euteleostomi</taxon>
        <taxon>Actinopterygii</taxon>
        <taxon>Neopterygii</taxon>
        <taxon>Teleostei</taxon>
        <taxon>Protacanthopterygii</taxon>
        <taxon>Salmoniformes</taxon>
        <taxon>Salmonidae</taxon>
        <taxon>Salmoninae</taxon>
        <taxon>Salmo</taxon>
    </lineage>
</organism>
<gene>
    <name evidence="10" type="primary">LOC106568794</name>
</gene>
<dbReference type="InterPro" id="IPR001073">
    <property type="entry name" value="C1q_dom"/>
</dbReference>
<evidence type="ECO:0000256" key="7">
    <source>
        <dbReference type="SAM" id="SignalP"/>
    </source>
</evidence>
<evidence type="ECO:0000256" key="2">
    <source>
        <dbReference type="ARBA" id="ARBA00022525"/>
    </source>
</evidence>
<dbReference type="PANTHER" id="PTHR15427">
    <property type="entry name" value="EMILIN ELASTIN MICROFIBRIL INTERFACE-LOCATED PROTEIN ELASTIN MICROFIBRIL INTERFACER"/>
    <property type="match status" value="1"/>
</dbReference>
<keyword evidence="3" id="KW-0272">Extracellular matrix</keyword>